<gene>
    <name evidence="3" type="ORF">Desaf_1405</name>
</gene>
<proteinExistence type="predicted"/>
<organism evidence="3 4">
    <name type="scientific">Desulfocurvibacter africanus subsp. africanus str. Walvis Bay</name>
    <dbReference type="NCBI Taxonomy" id="690850"/>
    <lineage>
        <taxon>Bacteria</taxon>
        <taxon>Pseudomonadati</taxon>
        <taxon>Thermodesulfobacteriota</taxon>
        <taxon>Desulfovibrionia</taxon>
        <taxon>Desulfovibrionales</taxon>
        <taxon>Desulfovibrionaceae</taxon>
        <taxon>Desulfocurvibacter</taxon>
    </lineage>
</organism>
<keyword evidence="4" id="KW-1185">Reference proteome</keyword>
<dbReference type="Proteomes" id="UP000007844">
    <property type="component" value="Chromosome"/>
</dbReference>
<evidence type="ECO:0000256" key="1">
    <source>
        <dbReference type="SAM" id="MobiDB-lite"/>
    </source>
</evidence>
<feature type="region of interest" description="Disordered" evidence="1">
    <location>
        <begin position="86"/>
        <end position="105"/>
    </location>
</feature>
<evidence type="ECO:0000256" key="2">
    <source>
        <dbReference type="SAM" id="Phobius"/>
    </source>
</evidence>
<dbReference type="AlphaFoldDB" id="F3YZP4"/>
<dbReference type="KEGG" id="daf:Desaf_1405"/>
<keyword evidence="2" id="KW-0812">Transmembrane</keyword>
<name>F3YZP4_DESAF</name>
<evidence type="ECO:0000313" key="4">
    <source>
        <dbReference type="Proteomes" id="UP000007844"/>
    </source>
</evidence>
<dbReference type="EMBL" id="CP003221">
    <property type="protein sequence ID" value="EGJ49743.1"/>
    <property type="molecule type" value="Genomic_DNA"/>
</dbReference>
<dbReference type="STRING" id="690850.Desaf_1405"/>
<protein>
    <submittedName>
        <fullName evidence="3">Uncharacterized protein</fullName>
    </submittedName>
</protein>
<dbReference type="HOGENOM" id="CLU_1872055_0_0_7"/>
<feature type="transmembrane region" description="Helical" evidence="2">
    <location>
        <begin position="24"/>
        <end position="44"/>
    </location>
</feature>
<keyword evidence="2" id="KW-1133">Transmembrane helix</keyword>
<evidence type="ECO:0000313" key="3">
    <source>
        <dbReference type="EMBL" id="EGJ49743.1"/>
    </source>
</evidence>
<sequence>MAQDREQHPGTEDLKTGGRDLSKVAMLVAALSFVLLVVFFFSIYNKMTNMSERVEALSQVQEKVASMEYRMGQVDMRMDQLAELPEQARRQAQTDSLAEMSGSLDSLAEQLGDGQQAQTLERVKRLLAEVRQGLQQ</sequence>
<keyword evidence="2" id="KW-0472">Membrane</keyword>
<accession>F3YZP4</accession>
<reference evidence="3 4" key="1">
    <citation type="journal article" date="2011" name="J. Bacteriol.">
        <title>Genome sequence of the mercury-methylating and pleomorphic Desulfovibrio africanus Strain Walvis Bay.</title>
        <authorList>
            <person name="Brown S.D."/>
            <person name="Wall J.D."/>
            <person name="Kucken A.M."/>
            <person name="Gilmour C.C."/>
            <person name="Podar M."/>
            <person name="Brandt C.C."/>
            <person name="Teshima H."/>
            <person name="Detter J.C."/>
            <person name="Han C.S."/>
            <person name="Land M.L."/>
            <person name="Lucas S."/>
            <person name="Han J."/>
            <person name="Pennacchio L."/>
            <person name="Nolan M."/>
            <person name="Pitluck S."/>
            <person name="Woyke T."/>
            <person name="Goodwin L."/>
            <person name="Palumbo A.V."/>
            <person name="Elias D.A."/>
        </authorList>
    </citation>
    <scope>NUCLEOTIDE SEQUENCE [LARGE SCALE GENOMIC DNA]</scope>
    <source>
        <strain evidence="3 4">Walvis Bay</strain>
    </source>
</reference>
<dbReference type="RefSeq" id="WP_014259532.1">
    <property type="nucleotide sequence ID" value="NC_016629.1"/>
</dbReference>